<dbReference type="GeneID" id="8574892"/>
<dbReference type="RefSeq" id="XP_002632895.2">
    <property type="nucleotide sequence ID" value="XM_002632849.2"/>
</dbReference>
<sequence>MSNFRYFHVFVKFIKHCHVDFQIPEEMNDVAFDLNFSFSFFPEKNSLYFPKIFKFSPEFQMTFQLSEKTFKVPVDLFVENRQRLLEALKTKVPANSAVLLQGGVEKNRYNTDAADLPFRQESYFFWTFGVNESEFYGVIDVTTGKTTLFAPRLDPSYAIWDGKINDEKYFKEKYAVDEVFFNDTEKTIAEKLKALAVKNVYLLRAENTDSGDVLTEPKFAGSQDFQLNTQLLYLEMAELRVIKTEKEIDVMRYASKIASEAHRAAMKHMKPGLYEYQLESLFRHTSYYHGGCRHLAYTCIAASGCNGSVLHYGHANAPNDKFIKDGDMCLFDMGPEYNCYASDITTSFPSNGKFTEKQKIVYNAVLDANLAVLKAAKPGVRWTDMHILSEKVILEHLKKAGLIVGDIDKAVEARVGAVFMPHGLGHFIGLDVHDCGGYMGDATPRSTLPGLKSLRTTRTLKDRMAITIEPGCYFIDFLLDEALADPVKSAFLVKAEIDKYRGSGGVRIEDDVIIRAAGNENLSDLPRTVEEIENFMASGGQWTEKDIEHRVSEFLSK</sequence>
<dbReference type="SMART" id="SM01011">
    <property type="entry name" value="AMP_N"/>
    <property type="match status" value="1"/>
</dbReference>
<evidence type="ECO:0000256" key="3">
    <source>
        <dbReference type="ARBA" id="ARBA00022670"/>
    </source>
</evidence>
<dbReference type="GO" id="GO:0008233">
    <property type="term" value="F:peptidase activity"/>
    <property type="evidence" value="ECO:0000318"/>
    <property type="project" value="GO_Central"/>
</dbReference>
<evidence type="ECO:0000256" key="1">
    <source>
        <dbReference type="ARBA" id="ARBA00001936"/>
    </source>
</evidence>
<dbReference type="CDD" id="cd01087">
    <property type="entry name" value="Prolidase"/>
    <property type="match status" value="1"/>
</dbReference>
<protein>
    <recommendedName>
        <fullName evidence="11">Xaa-Pro dipeptidase</fullName>
        <ecNumber evidence="10">3.4.13.9</ecNumber>
    </recommendedName>
    <alternativeName>
        <fullName evidence="14">Imidodipeptidase</fullName>
    </alternativeName>
    <alternativeName>
        <fullName evidence="12">Peptidase D</fullName>
    </alternativeName>
    <alternativeName>
        <fullName evidence="13">Proline dipeptidase</fullName>
    </alternativeName>
</protein>
<dbReference type="CTD" id="8574892"/>
<dbReference type="InterPro" id="IPR052433">
    <property type="entry name" value="X-Pro_dipept-like"/>
</dbReference>
<dbReference type="OMA" id="DAHALFF"/>
<proteinExistence type="inferred from homology"/>
<evidence type="ECO:0000256" key="13">
    <source>
        <dbReference type="ARBA" id="ARBA00044284"/>
    </source>
</evidence>
<dbReference type="PANTHER" id="PTHR48480:SF2">
    <property type="entry name" value="PEPTIDASE D"/>
    <property type="match status" value="1"/>
</dbReference>
<dbReference type="InterPro" id="IPR036005">
    <property type="entry name" value="Creatinase/aminopeptidase-like"/>
</dbReference>
<dbReference type="GO" id="GO:0030145">
    <property type="term" value="F:manganese ion binding"/>
    <property type="evidence" value="ECO:0007669"/>
    <property type="project" value="InterPro"/>
</dbReference>
<dbReference type="STRING" id="6238.A8XLE4"/>
<evidence type="ECO:0000256" key="14">
    <source>
        <dbReference type="ARBA" id="ARBA00044351"/>
    </source>
</evidence>
<reference evidence="18 19" key="2">
    <citation type="journal article" date="2011" name="PLoS Genet.">
        <title>Caenorhabditis briggsae recombinant inbred line genotypes reveal inter-strain incompatibility and the evolution of recombination.</title>
        <authorList>
            <person name="Ross J.A."/>
            <person name="Koboldt D.C."/>
            <person name="Staisch J.E."/>
            <person name="Chamberlin H.M."/>
            <person name="Gupta B.P."/>
            <person name="Miller R.D."/>
            <person name="Baird S.E."/>
            <person name="Haag E.S."/>
        </authorList>
    </citation>
    <scope>NUCLEOTIDE SEQUENCE [LARGE SCALE GENOMIC DNA]</scope>
    <source>
        <strain evidence="18 19">AF16</strain>
    </source>
</reference>
<keyword evidence="7" id="KW-0482">Metalloprotease</keyword>
<dbReference type="FunFam" id="3.90.230.10:FF:000002">
    <property type="entry name" value="Xaa-Pro aminopeptidase 3"/>
    <property type="match status" value="1"/>
</dbReference>
<dbReference type="InterPro" id="IPR029149">
    <property type="entry name" value="Creatin/AminoP/Spt16_N"/>
</dbReference>
<keyword evidence="5" id="KW-0378">Hydrolase</keyword>
<dbReference type="GO" id="GO:0070006">
    <property type="term" value="F:metalloaminopeptidase activity"/>
    <property type="evidence" value="ECO:0007669"/>
    <property type="project" value="InterPro"/>
</dbReference>
<dbReference type="GO" id="GO:0102009">
    <property type="term" value="F:proline dipeptidase activity"/>
    <property type="evidence" value="ECO:0007669"/>
    <property type="project" value="UniProtKB-EC"/>
</dbReference>
<evidence type="ECO:0000256" key="8">
    <source>
        <dbReference type="ARBA" id="ARBA00023211"/>
    </source>
</evidence>
<dbReference type="EC" id="3.4.13.9" evidence="10"/>
<keyword evidence="8" id="KW-0464">Manganese</keyword>
<comment type="subunit">
    <text evidence="2">Homodimer.</text>
</comment>
<evidence type="ECO:0000256" key="11">
    <source>
        <dbReference type="ARBA" id="ARBA00044141"/>
    </source>
</evidence>
<evidence type="ECO:0000259" key="17">
    <source>
        <dbReference type="SMART" id="SM01011"/>
    </source>
</evidence>
<dbReference type="InterPro" id="IPR001131">
    <property type="entry name" value="Peptidase_M24B_aminopep-P_CS"/>
</dbReference>
<reference evidence="18 19" key="1">
    <citation type="journal article" date="2003" name="PLoS Biol.">
        <title>The genome sequence of Caenorhabditis briggsae: a platform for comparative genomics.</title>
        <authorList>
            <person name="Stein L.D."/>
            <person name="Bao Z."/>
            <person name="Blasiar D."/>
            <person name="Blumenthal T."/>
            <person name="Brent M.R."/>
            <person name="Chen N."/>
            <person name="Chinwalla A."/>
            <person name="Clarke L."/>
            <person name="Clee C."/>
            <person name="Coghlan A."/>
            <person name="Coulson A."/>
            <person name="D'Eustachio P."/>
            <person name="Fitch D.H."/>
            <person name="Fulton L.A."/>
            <person name="Fulton R.E."/>
            <person name="Griffiths-Jones S."/>
            <person name="Harris T.W."/>
            <person name="Hillier L.W."/>
            <person name="Kamath R."/>
            <person name="Kuwabara P.E."/>
            <person name="Mardis E.R."/>
            <person name="Marra M.A."/>
            <person name="Miner T.L."/>
            <person name="Minx P."/>
            <person name="Mullikin J.C."/>
            <person name="Plumb R.W."/>
            <person name="Rogers J."/>
            <person name="Schein J.E."/>
            <person name="Sohrmann M."/>
            <person name="Spieth J."/>
            <person name="Stajich J.E."/>
            <person name="Wei C."/>
            <person name="Willey D."/>
            <person name="Wilson R.K."/>
            <person name="Durbin R."/>
            <person name="Waterston R.H."/>
        </authorList>
    </citation>
    <scope>NUCLEOTIDE SEQUENCE [LARGE SCALE GENOMIC DNA]</scope>
    <source>
        <strain evidence="18 19">AF16</strain>
    </source>
</reference>
<dbReference type="Pfam" id="PF00557">
    <property type="entry name" value="Peptidase_M24"/>
    <property type="match status" value="1"/>
</dbReference>
<dbReference type="KEGG" id="cbr:CBG_15103"/>
<evidence type="ECO:0000256" key="10">
    <source>
        <dbReference type="ARBA" id="ARBA00044051"/>
    </source>
</evidence>
<evidence type="ECO:0000256" key="15">
    <source>
        <dbReference type="ARBA" id="ARBA00048994"/>
    </source>
</evidence>
<keyword evidence="4 16" id="KW-0479">Metal-binding</keyword>
<dbReference type="Gene3D" id="3.90.230.10">
    <property type="entry name" value="Creatinase/methionine aminopeptidase superfamily"/>
    <property type="match status" value="1"/>
</dbReference>
<dbReference type="MEROPS" id="M24.007"/>
<evidence type="ECO:0000256" key="6">
    <source>
        <dbReference type="ARBA" id="ARBA00022997"/>
    </source>
</evidence>
<evidence type="ECO:0000256" key="9">
    <source>
        <dbReference type="ARBA" id="ARBA00043990"/>
    </source>
</evidence>
<dbReference type="InParanoid" id="A8XLE4"/>
<organism evidence="18 19">
    <name type="scientific">Caenorhabditis briggsae</name>
    <dbReference type="NCBI Taxonomy" id="6238"/>
    <lineage>
        <taxon>Eukaryota</taxon>
        <taxon>Metazoa</taxon>
        <taxon>Ecdysozoa</taxon>
        <taxon>Nematoda</taxon>
        <taxon>Chromadorea</taxon>
        <taxon>Rhabditida</taxon>
        <taxon>Rhabditina</taxon>
        <taxon>Rhabditomorpha</taxon>
        <taxon>Rhabditoidea</taxon>
        <taxon>Rhabditidae</taxon>
        <taxon>Peloderinae</taxon>
        <taxon>Caenorhabditis</taxon>
    </lineage>
</organism>
<dbReference type="eggNOG" id="KOG2737">
    <property type="taxonomic scope" value="Eukaryota"/>
</dbReference>
<accession>A8XLE4</accession>
<dbReference type="InterPro" id="IPR000994">
    <property type="entry name" value="Pept_M24"/>
</dbReference>
<dbReference type="FunCoup" id="A8XLE4">
    <property type="interactions" value="1496"/>
</dbReference>
<dbReference type="WormBase" id="CBG15103">
    <property type="protein sequence ID" value="CBP03632"/>
    <property type="gene ID" value="WBGene00035439"/>
</dbReference>
<evidence type="ECO:0000256" key="7">
    <source>
        <dbReference type="ARBA" id="ARBA00023049"/>
    </source>
</evidence>
<comment type="cofactor">
    <cofactor evidence="1">
        <name>Mn(2+)</name>
        <dbReference type="ChEBI" id="CHEBI:29035"/>
    </cofactor>
</comment>
<name>A8XLE4_CAEBR</name>
<evidence type="ECO:0000256" key="12">
    <source>
        <dbReference type="ARBA" id="ARBA00044252"/>
    </source>
</evidence>
<dbReference type="HOGENOM" id="CLU_017266_1_2_1"/>
<dbReference type="InterPro" id="IPR007865">
    <property type="entry name" value="Aminopep_P_N"/>
</dbReference>
<gene>
    <name evidence="18 20" type="ORF">CBG15103</name>
    <name evidence="18" type="ORF">CBG_15103</name>
</gene>
<evidence type="ECO:0000313" key="20">
    <source>
        <dbReference type="WormBase" id="CBG15103"/>
    </source>
</evidence>
<keyword evidence="3" id="KW-0645">Protease</keyword>
<evidence type="ECO:0000256" key="2">
    <source>
        <dbReference type="ARBA" id="ARBA00011738"/>
    </source>
</evidence>
<comment type="similarity">
    <text evidence="9">Belongs to the peptidase M24B family. Eukaryotic-type prolidase subfamily.</text>
</comment>
<dbReference type="Gene3D" id="3.40.350.10">
    <property type="entry name" value="Creatinase/prolidase N-terminal domain"/>
    <property type="match status" value="1"/>
</dbReference>
<dbReference type="GO" id="GO:0006508">
    <property type="term" value="P:proteolysis"/>
    <property type="evidence" value="ECO:0000318"/>
    <property type="project" value="GO_Central"/>
</dbReference>
<dbReference type="Proteomes" id="UP000008549">
    <property type="component" value="Unassembled WGS sequence"/>
</dbReference>
<comment type="catalytic activity">
    <reaction evidence="15">
        <text>Xaa-L-Pro dipeptide + H2O = an L-alpha-amino acid + L-proline</text>
        <dbReference type="Rhea" id="RHEA:76407"/>
        <dbReference type="ChEBI" id="CHEBI:15377"/>
        <dbReference type="ChEBI" id="CHEBI:59869"/>
        <dbReference type="ChEBI" id="CHEBI:60039"/>
        <dbReference type="ChEBI" id="CHEBI:195196"/>
        <dbReference type="EC" id="3.4.13.9"/>
    </reaction>
</comment>
<dbReference type="PROSITE" id="PS00491">
    <property type="entry name" value="PROLINE_PEPTIDASE"/>
    <property type="match status" value="1"/>
</dbReference>
<dbReference type="Pfam" id="PF05195">
    <property type="entry name" value="AMP_N"/>
    <property type="match status" value="1"/>
</dbReference>
<dbReference type="AlphaFoldDB" id="A8XLE4"/>
<evidence type="ECO:0000256" key="16">
    <source>
        <dbReference type="RuleBase" id="RU000590"/>
    </source>
</evidence>
<dbReference type="EMBL" id="HE600922">
    <property type="protein sequence ID" value="CAP33469.2"/>
    <property type="molecule type" value="Genomic_DNA"/>
</dbReference>
<evidence type="ECO:0000256" key="4">
    <source>
        <dbReference type="ARBA" id="ARBA00022723"/>
    </source>
</evidence>
<evidence type="ECO:0000256" key="5">
    <source>
        <dbReference type="ARBA" id="ARBA00022801"/>
    </source>
</evidence>
<feature type="domain" description="Aminopeptidase P N-terminal" evidence="17">
    <location>
        <begin position="72"/>
        <end position="211"/>
    </location>
</feature>
<evidence type="ECO:0000313" key="18">
    <source>
        <dbReference type="EMBL" id="CAP33469.2"/>
    </source>
</evidence>
<evidence type="ECO:0000313" key="19">
    <source>
        <dbReference type="Proteomes" id="UP000008549"/>
    </source>
</evidence>
<keyword evidence="19" id="KW-1185">Reference proteome</keyword>
<dbReference type="SUPFAM" id="SSF53092">
    <property type="entry name" value="Creatinase/prolidase N-terminal domain"/>
    <property type="match status" value="1"/>
</dbReference>
<keyword evidence="6" id="KW-0224">Dipeptidase</keyword>
<dbReference type="SUPFAM" id="SSF55920">
    <property type="entry name" value="Creatinase/aminopeptidase"/>
    <property type="match status" value="1"/>
</dbReference>
<dbReference type="PANTHER" id="PTHR48480">
    <property type="match status" value="1"/>
</dbReference>